<dbReference type="EMBL" id="CM042016">
    <property type="protein sequence ID" value="KAI3701152.1"/>
    <property type="molecule type" value="Genomic_DNA"/>
</dbReference>
<reference evidence="1 2" key="2">
    <citation type="journal article" date="2022" name="Mol. Ecol. Resour.">
        <title>The genomes of chicory, endive, great burdock and yacon provide insights into Asteraceae paleo-polyploidization history and plant inulin production.</title>
        <authorList>
            <person name="Fan W."/>
            <person name="Wang S."/>
            <person name="Wang H."/>
            <person name="Wang A."/>
            <person name="Jiang F."/>
            <person name="Liu H."/>
            <person name="Zhao H."/>
            <person name="Xu D."/>
            <person name="Zhang Y."/>
        </authorList>
    </citation>
    <scope>NUCLEOTIDE SEQUENCE [LARGE SCALE GENOMIC DNA]</scope>
    <source>
        <strain evidence="2">cv. Punajuju</strain>
        <tissue evidence="1">Leaves</tissue>
    </source>
</reference>
<protein>
    <submittedName>
        <fullName evidence="1">Uncharacterized protein</fullName>
    </submittedName>
</protein>
<dbReference type="Proteomes" id="UP001055811">
    <property type="component" value="Linkage Group LG08"/>
</dbReference>
<proteinExistence type="predicted"/>
<keyword evidence="2" id="KW-1185">Reference proteome</keyword>
<organism evidence="1 2">
    <name type="scientific">Cichorium intybus</name>
    <name type="common">Chicory</name>
    <dbReference type="NCBI Taxonomy" id="13427"/>
    <lineage>
        <taxon>Eukaryota</taxon>
        <taxon>Viridiplantae</taxon>
        <taxon>Streptophyta</taxon>
        <taxon>Embryophyta</taxon>
        <taxon>Tracheophyta</taxon>
        <taxon>Spermatophyta</taxon>
        <taxon>Magnoliopsida</taxon>
        <taxon>eudicotyledons</taxon>
        <taxon>Gunneridae</taxon>
        <taxon>Pentapetalae</taxon>
        <taxon>asterids</taxon>
        <taxon>campanulids</taxon>
        <taxon>Asterales</taxon>
        <taxon>Asteraceae</taxon>
        <taxon>Cichorioideae</taxon>
        <taxon>Cichorieae</taxon>
        <taxon>Cichoriinae</taxon>
        <taxon>Cichorium</taxon>
    </lineage>
</organism>
<evidence type="ECO:0000313" key="2">
    <source>
        <dbReference type="Proteomes" id="UP001055811"/>
    </source>
</evidence>
<sequence length="176" mass="20408">MHIKRTEEDDDRTIYLIPISQVRRLNVTPRYCELLDGGSLRFSLLSMAPAGPCSVEQGRFWNFEFIQSAPRKDIIDVRLLIEDWGLRKEAESERLVTDQNQIERQFFWSDDGRVEKEKVQLHKTEIEYYHKSNTTTKQKSNTGIMGTKSEGEQLYTFSIDGVISLGAEGRWTDSGR</sequence>
<accession>A0ACB8ZT04</accession>
<name>A0ACB8ZT04_CICIN</name>
<reference evidence="2" key="1">
    <citation type="journal article" date="2022" name="Mol. Ecol. Resour.">
        <title>The genomes of chicory, endive, great burdock and yacon provide insights into Asteraceae palaeo-polyploidization history and plant inulin production.</title>
        <authorList>
            <person name="Fan W."/>
            <person name="Wang S."/>
            <person name="Wang H."/>
            <person name="Wang A."/>
            <person name="Jiang F."/>
            <person name="Liu H."/>
            <person name="Zhao H."/>
            <person name="Xu D."/>
            <person name="Zhang Y."/>
        </authorList>
    </citation>
    <scope>NUCLEOTIDE SEQUENCE [LARGE SCALE GENOMIC DNA]</scope>
    <source>
        <strain evidence="2">cv. Punajuju</strain>
    </source>
</reference>
<evidence type="ECO:0000313" key="1">
    <source>
        <dbReference type="EMBL" id="KAI3701152.1"/>
    </source>
</evidence>
<comment type="caution">
    <text evidence="1">The sequence shown here is derived from an EMBL/GenBank/DDBJ whole genome shotgun (WGS) entry which is preliminary data.</text>
</comment>
<gene>
    <name evidence="1" type="ORF">L2E82_45797</name>
</gene>